<dbReference type="STRING" id="882378.RBRH_03383"/>
<dbReference type="HOGENOM" id="CLU_2116428_0_0_4"/>
<sequence>MSTSQTSSCGTPDFFRSRLDAMIDLRHPLVVLATRMPWSTIEATLVPLFERRTREGQSSTVPDLFGMAPKLAGAGVSVAGRPRLSIRLMVGLLYLKHAYNESDESVCERWAQDV</sequence>
<dbReference type="eggNOG" id="COG3039">
    <property type="taxonomic scope" value="Bacteria"/>
</dbReference>
<dbReference type="PANTHER" id="PTHR33803">
    <property type="entry name" value="IS1478 TRANSPOSASE"/>
    <property type="match status" value="1"/>
</dbReference>
<organism evidence="1 2">
    <name type="scientific">Mycetohabitans rhizoxinica (strain DSM 19002 / CIP 109453 / HKI 454)</name>
    <name type="common">Paraburkholderia rhizoxinica</name>
    <dbReference type="NCBI Taxonomy" id="882378"/>
    <lineage>
        <taxon>Bacteria</taxon>
        <taxon>Pseudomonadati</taxon>
        <taxon>Pseudomonadota</taxon>
        <taxon>Betaproteobacteria</taxon>
        <taxon>Burkholderiales</taxon>
        <taxon>Burkholderiaceae</taxon>
        <taxon>Mycetohabitans</taxon>
    </lineage>
</organism>
<dbReference type="AlphaFoldDB" id="E5ARK2"/>
<dbReference type="Proteomes" id="UP000007437">
    <property type="component" value="Chromosome"/>
</dbReference>
<proteinExistence type="predicted"/>
<dbReference type="KEGG" id="brh:RBRH_03383"/>
<name>E5ARK2_MYCRK</name>
<gene>
    <name evidence="1" type="ordered locus">RBRH_03383</name>
</gene>
<evidence type="ECO:0000313" key="1">
    <source>
        <dbReference type="EMBL" id="CBW75234.1"/>
    </source>
</evidence>
<protein>
    <submittedName>
        <fullName evidence="1">Transposase</fullName>
    </submittedName>
</protein>
<dbReference type="EMBL" id="FR687359">
    <property type="protein sequence ID" value="CBW75234.1"/>
    <property type="molecule type" value="Genomic_DNA"/>
</dbReference>
<dbReference type="PANTHER" id="PTHR33803:SF3">
    <property type="entry name" value="BLL1974 PROTEIN"/>
    <property type="match status" value="1"/>
</dbReference>
<accession>E5ARK2</accession>
<reference evidence="1 2" key="1">
    <citation type="journal article" date="2011" name="J. Bacteriol.">
        <title>Complete genome sequence of Burkholderia rhizoxinica, an endosymbiont of Rhizopus microsporus.</title>
        <authorList>
            <person name="Lackner G."/>
            <person name="Moebius N."/>
            <person name="Partida-Martinez L."/>
            <person name="Hertweck C."/>
        </authorList>
    </citation>
    <scope>NUCLEOTIDE SEQUENCE [LARGE SCALE GENOMIC DNA]</scope>
    <source>
        <strain evidence="2">DSM 19002 / CIP 109453 / HKI 454</strain>
    </source>
</reference>
<evidence type="ECO:0000313" key="2">
    <source>
        <dbReference type="Proteomes" id="UP000007437"/>
    </source>
</evidence>